<evidence type="ECO:0000259" key="1">
    <source>
        <dbReference type="Pfam" id="PF00296"/>
    </source>
</evidence>
<protein>
    <submittedName>
        <fullName evidence="2">LLM class F420-dependent oxidoreductase</fullName>
    </submittedName>
</protein>
<dbReference type="PANTHER" id="PTHR43244:SF2">
    <property type="entry name" value="CONSERVED HYPOTHETICAL ALANINE AND PROLINE-RICH PROTEIN"/>
    <property type="match status" value="1"/>
</dbReference>
<feature type="domain" description="Luciferase-like" evidence="1">
    <location>
        <begin position="15"/>
        <end position="231"/>
    </location>
</feature>
<accession>A0A8J3J1Q7</accession>
<gene>
    <name evidence="2" type="ORF">KSF_100540</name>
</gene>
<dbReference type="AlphaFoldDB" id="A0A8J3J1Q7"/>
<proteinExistence type="predicted"/>
<dbReference type="RefSeq" id="WP_220210610.1">
    <property type="nucleotide sequence ID" value="NZ_BNJK01000002.1"/>
</dbReference>
<evidence type="ECO:0000313" key="3">
    <source>
        <dbReference type="Proteomes" id="UP000597444"/>
    </source>
</evidence>
<dbReference type="Gene3D" id="3.20.20.30">
    <property type="entry name" value="Luciferase-like domain"/>
    <property type="match status" value="1"/>
</dbReference>
<dbReference type="Pfam" id="PF00296">
    <property type="entry name" value="Bac_luciferase"/>
    <property type="match status" value="1"/>
</dbReference>
<sequence length="279" mass="30791">MKFGLFSMNAYACSFPERAVRIAQLAEATGFESLWAGEHVVLPDPRTPESRMAPEERILDPVVMLTYLAAHTQRVLLGTGIIILPQRNPLVLAKELASLDELSGGRLLCGVGVGYVESEMRAIGVPFAERGARTDEYLDAMRAIWTQQKPAYHGQFVSFEGVQTHPQRNIPIVIGGHTPAAYRRAVLQGTGWYGFALDLSYTARCMAALQKALKQYERPLSLGELEISVTPSIPLTKAIVQQFADLGVHRLILMPPTHLDVSQLEAYITHIGETIIRQA</sequence>
<dbReference type="InterPro" id="IPR011251">
    <property type="entry name" value="Luciferase-like_dom"/>
</dbReference>
<dbReference type="NCBIfam" id="TIGR03619">
    <property type="entry name" value="F420_Rv2161c"/>
    <property type="match status" value="1"/>
</dbReference>
<dbReference type="InterPro" id="IPR050564">
    <property type="entry name" value="F420-G6PD/mer"/>
</dbReference>
<reference evidence="2" key="1">
    <citation type="submission" date="2020-10" db="EMBL/GenBank/DDBJ databases">
        <title>Taxonomic study of unclassified bacteria belonging to the class Ktedonobacteria.</title>
        <authorList>
            <person name="Yabe S."/>
            <person name="Wang C.M."/>
            <person name="Zheng Y."/>
            <person name="Sakai Y."/>
            <person name="Cavaletti L."/>
            <person name="Monciardini P."/>
            <person name="Donadio S."/>
        </authorList>
    </citation>
    <scope>NUCLEOTIDE SEQUENCE</scope>
    <source>
        <strain evidence="2">ID150040</strain>
    </source>
</reference>
<organism evidence="2 3">
    <name type="scientific">Reticulibacter mediterranei</name>
    <dbReference type="NCBI Taxonomy" id="2778369"/>
    <lineage>
        <taxon>Bacteria</taxon>
        <taxon>Bacillati</taxon>
        <taxon>Chloroflexota</taxon>
        <taxon>Ktedonobacteria</taxon>
        <taxon>Ktedonobacterales</taxon>
        <taxon>Reticulibacteraceae</taxon>
        <taxon>Reticulibacter</taxon>
    </lineage>
</organism>
<dbReference type="Proteomes" id="UP000597444">
    <property type="component" value="Unassembled WGS sequence"/>
</dbReference>
<keyword evidence="3" id="KW-1185">Reference proteome</keyword>
<dbReference type="InterPro" id="IPR036661">
    <property type="entry name" value="Luciferase-like_sf"/>
</dbReference>
<dbReference type="SUPFAM" id="SSF51679">
    <property type="entry name" value="Bacterial luciferase-like"/>
    <property type="match status" value="1"/>
</dbReference>
<dbReference type="EMBL" id="BNJK01000002">
    <property type="protein sequence ID" value="GHP00007.1"/>
    <property type="molecule type" value="Genomic_DNA"/>
</dbReference>
<dbReference type="PANTHER" id="PTHR43244">
    <property type="match status" value="1"/>
</dbReference>
<dbReference type="GO" id="GO:0016705">
    <property type="term" value="F:oxidoreductase activity, acting on paired donors, with incorporation or reduction of molecular oxygen"/>
    <property type="evidence" value="ECO:0007669"/>
    <property type="project" value="InterPro"/>
</dbReference>
<name>A0A8J3J1Q7_9CHLR</name>
<dbReference type="InterPro" id="IPR019921">
    <property type="entry name" value="Lucif-like_OxRdtase_Rv2161c"/>
</dbReference>
<evidence type="ECO:0000313" key="2">
    <source>
        <dbReference type="EMBL" id="GHP00007.1"/>
    </source>
</evidence>
<comment type="caution">
    <text evidence="2">The sequence shown here is derived from an EMBL/GenBank/DDBJ whole genome shotgun (WGS) entry which is preliminary data.</text>
</comment>